<sequence>MAPISSHCSPIVGGTYFSEPLCTVTRTPHNALSPYLSAGGFFKREYGITVADGSSRHRLHLRYRRWRRLSTANVSSPPTFWRRFHHPTTTLSI</sequence>
<reference evidence="1" key="1">
    <citation type="submission" date="2023-05" db="EMBL/GenBank/DDBJ databases">
        <title>Genome and transcriptome analyses reveal genes involved in the formation of fine ridges on petal epidermal cells in Hibiscus trionum.</title>
        <authorList>
            <person name="Koshimizu S."/>
            <person name="Masuda S."/>
            <person name="Ishii T."/>
            <person name="Shirasu K."/>
            <person name="Hoshino A."/>
            <person name="Arita M."/>
        </authorList>
    </citation>
    <scope>NUCLEOTIDE SEQUENCE</scope>
    <source>
        <strain evidence="1">Hamamatsu line</strain>
    </source>
</reference>
<dbReference type="EMBL" id="BSYR01000017">
    <property type="protein sequence ID" value="GMI80054.1"/>
    <property type="molecule type" value="Genomic_DNA"/>
</dbReference>
<evidence type="ECO:0000313" key="1">
    <source>
        <dbReference type="EMBL" id="GMI80054.1"/>
    </source>
</evidence>
<dbReference type="Proteomes" id="UP001165190">
    <property type="component" value="Unassembled WGS sequence"/>
</dbReference>
<protein>
    <submittedName>
        <fullName evidence="1">Uncharacterized protein</fullName>
    </submittedName>
</protein>
<name>A0A9W7HLK7_HIBTR</name>
<proteinExistence type="predicted"/>
<dbReference type="AlphaFoldDB" id="A0A9W7HLK7"/>
<gene>
    <name evidence="1" type="ORF">HRI_001674700</name>
</gene>
<comment type="caution">
    <text evidence="1">The sequence shown here is derived from an EMBL/GenBank/DDBJ whole genome shotgun (WGS) entry which is preliminary data.</text>
</comment>
<evidence type="ECO:0000313" key="2">
    <source>
        <dbReference type="Proteomes" id="UP001165190"/>
    </source>
</evidence>
<organism evidence="1 2">
    <name type="scientific">Hibiscus trionum</name>
    <name type="common">Flower of an hour</name>
    <dbReference type="NCBI Taxonomy" id="183268"/>
    <lineage>
        <taxon>Eukaryota</taxon>
        <taxon>Viridiplantae</taxon>
        <taxon>Streptophyta</taxon>
        <taxon>Embryophyta</taxon>
        <taxon>Tracheophyta</taxon>
        <taxon>Spermatophyta</taxon>
        <taxon>Magnoliopsida</taxon>
        <taxon>eudicotyledons</taxon>
        <taxon>Gunneridae</taxon>
        <taxon>Pentapetalae</taxon>
        <taxon>rosids</taxon>
        <taxon>malvids</taxon>
        <taxon>Malvales</taxon>
        <taxon>Malvaceae</taxon>
        <taxon>Malvoideae</taxon>
        <taxon>Hibiscus</taxon>
    </lineage>
</organism>
<keyword evidence="2" id="KW-1185">Reference proteome</keyword>
<accession>A0A9W7HLK7</accession>